<dbReference type="PANTHER" id="PTHR43775">
    <property type="entry name" value="FATTY ACID SYNTHASE"/>
    <property type="match status" value="1"/>
</dbReference>
<evidence type="ECO:0000313" key="6">
    <source>
        <dbReference type="Proteomes" id="UP001370348"/>
    </source>
</evidence>
<dbReference type="InterPro" id="IPR016035">
    <property type="entry name" value="Acyl_Trfase/lysoPLipase"/>
</dbReference>
<dbReference type="InterPro" id="IPR006342">
    <property type="entry name" value="FkbM_mtfrase"/>
</dbReference>
<dbReference type="InterPro" id="IPR020806">
    <property type="entry name" value="PKS_PP-bd"/>
</dbReference>
<dbReference type="Gene3D" id="3.40.50.150">
    <property type="entry name" value="Vaccinia Virus protein VP39"/>
    <property type="match status" value="1"/>
</dbReference>
<dbReference type="InterPro" id="IPR029058">
    <property type="entry name" value="AB_hydrolase_fold"/>
</dbReference>
<dbReference type="Proteomes" id="UP001370348">
    <property type="component" value="Chromosome"/>
</dbReference>
<dbReference type="SUPFAM" id="SSF52151">
    <property type="entry name" value="FabD/lysophospholipase-like"/>
    <property type="match status" value="1"/>
</dbReference>
<dbReference type="GO" id="GO:0032259">
    <property type="term" value="P:methylation"/>
    <property type="evidence" value="ECO:0007669"/>
    <property type="project" value="UniProtKB-KW"/>
</dbReference>
<dbReference type="InterPro" id="IPR016036">
    <property type="entry name" value="Malonyl_transacylase_ACP-bd"/>
</dbReference>
<dbReference type="Gene3D" id="3.30.70.3290">
    <property type="match status" value="1"/>
</dbReference>
<evidence type="ECO:0000259" key="4">
    <source>
        <dbReference type="PROSITE" id="PS50075"/>
    </source>
</evidence>
<dbReference type="SMART" id="SM00827">
    <property type="entry name" value="PKS_AT"/>
    <property type="match status" value="1"/>
</dbReference>
<dbReference type="Gene3D" id="3.40.366.10">
    <property type="entry name" value="Malonyl-Coenzyme A Acyl Carrier Protein, domain 2"/>
    <property type="match status" value="1"/>
</dbReference>
<dbReference type="Pfam" id="PF05050">
    <property type="entry name" value="Methyltransf_21"/>
    <property type="match status" value="1"/>
</dbReference>
<organism evidence="5 6">
    <name type="scientific">Pendulispora albinea</name>
    <dbReference type="NCBI Taxonomy" id="2741071"/>
    <lineage>
        <taxon>Bacteria</taxon>
        <taxon>Pseudomonadati</taxon>
        <taxon>Myxococcota</taxon>
        <taxon>Myxococcia</taxon>
        <taxon>Myxococcales</taxon>
        <taxon>Sorangiineae</taxon>
        <taxon>Pendulisporaceae</taxon>
        <taxon>Pendulispora</taxon>
    </lineage>
</organism>
<dbReference type="Gene3D" id="3.40.50.1820">
    <property type="entry name" value="alpha/beta hydrolase"/>
    <property type="match status" value="1"/>
</dbReference>
<dbReference type="Gene3D" id="3.30.70.250">
    <property type="entry name" value="Malonyl-CoA ACP transacylase, ACP-binding"/>
    <property type="match status" value="1"/>
</dbReference>
<dbReference type="InterPro" id="IPR014043">
    <property type="entry name" value="Acyl_transferase_dom"/>
</dbReference>
<evidence type="ECO:0000256" key="1">
    <source>
        <dbReference type="ARBA" id="ARBA00022450"/>
    </source>
</evidence>
<keyword evidence="3" id="KW-0808">Transferase</keyword>
<keyword evidence="2" id="KW-0597">Phosphoprotein</keyword>
<dbReference type="SUPFAM" id="SSF53335">
    <property type="entry name" value="S-adenosyl-L-methionine-dependent methyltransferases"/>
    <property type="match status" value="1"/>
</dbReference>
<dbReference type="SUPFAM" id="SSF55048">
    <property type="entry name" value="Probable ACP-binding domain of malonyl-CoA ACP transacylase"/>
    <property type="match status" value="1"/>
</dbReference>
<sequence>MTANPNFDMEDASSPVQLALLTAPNTTDLATGFAAVYEQMAQSVKVDALIRIHATGSQTNGHRGALLFDYAKRAIALRESSAIDELARSVAFLFPGLGDHYIGMGLDLYRALPIFRNEVDRCAELLRPELGVDIRTVMHPSGTHDDAAQASPKGGLDLRRMLGRDGRAPTPDEARLNETPNAQPALFVIEYALAKQWQAWGVNPASMMGYSLGEYVAACLAGVLSLEDSLTLVARRAQLIASLPAGAMLAIMLPEQEIAPLLGEHLSLSAVNGPEFCVVGGPPEEVDSLQKRLRERGTAVRRVQSSHAFHTKMMTPIADPVTRLVAGFTRHPPRIPYVSNVTGAPITAAEATDPAYWAKHLCQPVRFAEGLSALATLTARTLLEVGPGQTLSSLVPQGEGRTVLPSMRHTFDPEPDTSVLLKAVSRLWLSGAAVEWERFPQAALDPVDLPRASPSAAASSDLALSSTASANAAPPSTKTEKELAPIWRTLLKCDVATTDAHFFRLGGNSLVATRLIDRIARSFRVRFPLRRVYESPTLDAMAADIDTLRGGGALAPRARAEADKPLFQLPNGLRVAHQNEAETLHFYDDIFEHRSYVKHGIRIPDGGCVLDVGGNIGLFTVFAHGEAKDVRIFTFEPAPPLVQIIRRNVQQHGIRATVFDFGLSNRERSAPFTFYPHSAGMSSFHPDDAEERRNLKAIMDNQRKGGDAKAGEIGAHEAELLDVRFATVTFDAKLRRLSDVLREHAIERVDLMKVDVQKSELEVIEGIEEADWPKFSQIVLEAHDENGRVGALTERFERHGFTVIAEQDALYAGTNIYNIYAIRRGH</sequence>
<keyword evidence="6" id="KW-1185">Reference proteome</keyword>
<dbReference type="PROSITE" id="PS50075">
    <property type="entry name" value="CARRIER"/>
    <property type="match status" value="1"/>
</dbReference>
<dbReference type="Pfam" id="PF00698">
    <property type="entry name" value="Acyl_transf_1"/>
    <property type="match status" value="1"/>
</dbReference>
<name>A0ABZ2LN07_9BACT</name>
<keyword evidence="1" id="KW-0596">Phosphopantetheine</keyword>
<dbReference type="PANTHER" id="PTHR43775:SF51">
    <property type="entry name" value="INACTIVE PHENOLPHTHIOCEROL SYNTHESIS POLYKETIDE SYNTHASE TYPE I PKS1-RELATED"/>
    <property type="match status" value="1"/>
</dbReference>
<evidence type="ECO:0000256" key="2">
    <source>
        <dbReference type="ARBA" id="ARBA00022553"/>
    </source>
</evidence>
<dbReference type="PROSITE" id="PS00012">
    <property type="entry name" value="PHOSPHOPANTETHEINE"/>
    <property type="match status" value="1"/>
</dbReference>
<keyword evidence="5" id="KW-0489">Methyltransferase</keyword>
<accession>A0ABZ2LN07</accession>
<dbReference type="InterPro" id="IPR006162">
    <property type="entry name" value="Ppantetheine_attach_site"/>
</dbReference>
<reference evidence="5 6" key="1">
    <citation type="submission" date="2021-12" db="EMBL/GenBank/DDBJ databases">
        <title>Discovery of the Pendulisporaceae a myxobacterial family with distinct sporulation behavior and unique specialized metabolism.</title>
        <authorList>
            <person name="Garcia R."/>
            <person name="Popoff A."/>
            <person name="Bader C.D."/>
            <person name="Loehr J."/>
            <person name="Walesch S."/>
            <person name="Walt C."/>
            <person name="Boldt J."/>
            <person name="Bunk B."/>
            <person name="Haeckl F.J.F.P.J."/>
            <person name="Gunesch A.P."/>
            <person name="Birkelbach J."/>
            <person name="Nuebel U."/>
            <person name="Pietschmann T."/>
            <person name="Bach T."/>
            <person name="Mueller R."/>
        </authorList>
    </citation>
    <scope>NUCLEOTIDE SEQUENCE [LARGE SCALE GENOMIC DNA]</scope>
    <source>
        <strain evidence="5 6">MSr11954</strain>
    </source>
</reference>
<dbReference type="GO" id="GO:0008168">
    <property type="term" value="F:methyltransferase activity"/>
    <property type="evidence" value="ECO:0007669"/>
    <property type="project" value="UniProtKB-KW"/>
</dbReference>
<feature type="domain" description="Carrier" evidence="4">
    <location>
        <begin position="474"/>
        <end position="549"/>
    </location>
</feature>
<dbReference type="InterPro" id="IPR009081">
    <property type="entry name" value="PP-bd_ACP"/>
</dbReference>
<dbReference type="Pfam" id="PF00550">
    <property type="entry name" value="PP-binding"/>
    <property type="match status" value="1"/>
</dbReference>
<dbReference type="RefSeq" id="WP_394821758.1">
    <property type="nucleotide sequence ID" value="NZ_CP089984.1"/>
</dbReference>
<evidence type="ECO:0000256" key="3">
    <source>
        <dbReference type="ARBA" id="ARBA00022679"/>
    </source>
</evidence>
<dbReference type="EMBL" id="CP089984">
    <property type="protein sequence ID" value="WXB12140.1"/>
    <property type="molecule type" value="Genomic_DNA"/>
</dbReference>
<dbReference type="SUPFAM" id="SSF47336">
    <property type="entry name" value="ACP-like"/>
    <property type="match status" value="1"/>
</dbReference>
<dbReference type="InterPro" id="IPR029063">
    <property type="entry name" value="SAM-dependent_MTases_sf"/>
</dbReference>
<dbReference type="NCBIfam" id="TIGR01444">
    <property type="entry name" value="fkbM_fam"/>
    <property type="match status" value="1"/>
</dbReference>
<dbReference type="InterPro" id="IPR001227">
    <property type="entry name" value="Ac_transferase_dom_sf"/>
</dbReference>
<dbReference type="InterPro" id="IPR036736">
    <property type="entry name" value="ACP-like_sf"/>
</dbReference>
<dbReference type="InterPro" id="IPR050091">
    <property type="entry name" value="PKS_NRPS_Biosynth_Enz"/>
</dbReference>
<evidence type="ECO:0000313" key="5">
    <source>
        <dbReference type="EMBL" id="WXB12140.1"/>
    </source>
</evidence>
<dbReference type="SMART" id="SM00823">
    <property type="entry name" value="PKS_PP"/>
    <property type="match status" value="1"/>
</dbReference>
<proteinExistence type="predicted"/>
<gene>
    <name evidence="5" type="ORF">LZC94_30340</name>
</gene>
<protein>
    <submittedName>
        <fullName evidence="5">FkbM family methyltransferase</fullName>
    </submittedName>
</protein>